<protein>
    <recommendedName>
        <fullName evidence="1">PB1-like domain-containing protein</fullName>
    </recommendedName>
</protein>
<evidence type="ECO:0000259" key="1">
    <source>
        <dbReference type="Pfam" id="PF26130"/>
    </source>
</evidence>
<dbReference type="EMBL" id="BQNB010008713">
    <property type="protein sequence ID" value="GJS53261.1"/>
    <property type="molecule type" value="Genomic_DNA"/>
</dbReference>
<reference evidence="2" key="2">
    <citation type="submission" date="2022-01" db="EMBL/GenBank/DDBJ databases">
        <authorList>
            <person name="Yamashiro T."/>
            <person name="Shiraishi A."/>
            <person name="Satake H."/>
            <person name="Nakayama K."/>
        </authorList>
    </citation>
    <scope>NUCLEOTIDE SEQUENCE</scope>
</reference>
<organism evidence="2 3">
    <name type="scientific">Tanacetum coccineum</name>
    <dbReference type="NCBI Taxonomy" id="301880"/>
    <lineage>
        <taxon>Eukaryota</taxon>
        <taxon>Viridiplantae</taxon>
        <taxon>Streptophyta</taxon>
        <taxon>Embryophyta</taxon>
        <taxon>Tracheophyta</taxon>
        <taxon>Spermatophyta</taxon>
        <taxon>Magnoliopsida</taxon>
        <taxon>eudicotyledons</taxon>
        <taxon>Gunneridae</taxon>
        <taxon>Pentapetalae</taxon>
        <taxon>asterids</taxon>
        <taxon>campanulids</taxon>
        <taxon>Asterales</taxon>
        <taxon>Asteraceae</taxon>
        <taxon>Asteroideae</taxon>
        <taxon>Anthemideae</taxon>
        <taxon>Anthemidinae</taxon>
        <taxon>Tanacetum</taxon>
    </lineage>
</organism>
<accession>A0ABQ4WK34</accession>
<comment type="caution">
    <text evidence="2">The sequence shown here is derived from an EMBL/GenBank/DDBJ whole genome shotgun (WGS) entry which is preliminary data.</text>
</comment>
<feature type="domain" description="PB1-like" evidence="1">
    <location>
        <begin position="111"/>
        <end position="196"/>
    </location>
</feature>
<dbReference type="InterPro" id="IPR058594">
    <property type="entry name" value="PB1-like_dom_pln"/>
</dbReference>
<gene>
    <name evidence="2" type="ORF">Tco_0626623</name>
</gene>
<name>A0ABQ4WK34_9ASTR</name>
<dbReference type="Proteomes" id="UP001151760">
    <property type="component" value="Unassembled WGS sequence"/>
</dbReference>
<evidence type="ECO:0000313" key="2">
    <source>
        <dbReference type="EMBL" id="GJS53261.1"/>
    </source>
</evidence>
<dbReference type="Pfam" id="PF26130">
    <property type="entry name" value="PB1-like"/>
    <property type="match status" value="1"/>
</dbReference>
<keyword evidence="3" id="KW-1185">Reference proteome</keyword>
<sequence>MSTIFNHYQSQGSVTSGCTLRTSNPNTSEVTPRFITRVKGKIGRSSGSPLNIHLTSTLTQLFYYFASFFVPSTSLTHAILEVVLHCLIMLKLSVDLNEPKDSSKTGRTPKSLTLEIHHGGWFTPTPSRSYIGGHVSSVSVVDIDEFCLHDLKDMAVKLGYGVEDLMYCHFLIPSLGLDYGLHSLNVDANVLEMSNPDVNRNVRKEWEDQLYKRVLLILLMMVVHVGTSSTADDFSFRKFKEEGNDTSGSDSEDLDYDPKHDDVFDDDEHIVEEVHVNMNNFSFTADPKHDTSIGGVDVQDVDLDVIDYDSFGSDLDDEIDSERRIQLRELRRIGKQKTRVPISITST</sequence>
<proteinExistence type="predicted"/>
<reference evidence="2" key="1">
    <citation type="journal article" date="2022" name="Int. J. Mol. Sci.">
        <title>Draft Genome of Tanacetum Coccineum: Genomic Comparison of Closely Related Tanacetum-Family Plants.</title>
        <authorList>
            <person name="Yamashiro T."/>
            <person name="Shiraishi A."/>
            <person name="Nakayama K."/>
            <person name="Satake H."/>
        </authorList>
    </citation>
    <scope>NUCLEOTIDE SEQUENCE</scope>
</reference>
<evidence type="ECO:0000313" key="3">
    <source>
        <dbReference type="Proteomes" id="UP001151760"/>
    </source>
</evidence>